<reference evidence="1 2" key="1">
    <citation type="journal article" date="2019" name="Sci. Rep.">
        <title>Orb-weaving spider Araneus ventricosus genome elucidates the spidroin gene catalogue.</title>
        <authorList>
            <person name="Kono N."/>
            <person name="Nakamura H."/>
            <person name="Ohtoshi R."/>
            <person name="Moran D.A.P."/>
            <person name="Shinohara A."/>
            <person name="Yoshida Y."/>
            <person name="Fujiwara M."/>
            <person name="Mori M."/>
            <person name="Tomita M."/>
            <person name="Arakawa K."/>
        </authorList>
    </citation>
    <scope>NUCLEOTIDE SEQUENCE [LARGE SCALE GENOMIC DNA]</scope>
</reference>
<dbReference type="Proteomes" id="UP000499080">
    <property type="component" value="Unassembled WGS sequence"/>
</dbReference>
<dbReference type="AlphaFoldDB" id="A0A4Y2V3F2"/>
<comment type="caution">
    <text evidence="1">The sequence shown here is derived from an EMBL/GenBank/DDBJ whole genome shotgun (WGS) entry which is preliminary data.</text>
</comment>
<protein>
    <submittedName>
        <fullName evidence="1">Uncharacterized protein</fullName>
    </submittedName>
</protein>
<name>A0A4Y2V3F2_ARAVE</name>
<evidence type="ECO:0000313" key="2">
    <source>
        <dbReference type="Proteomes" id="UP000499080"/>
    </source>
</evidence>
<sequence>MSVCEIMPHLLTSCLQEELSSILKGRTHDQITHRFRPRCVSFPVIGTGRLDVARGLVRASAVSRVVAVNRSNIEDARRSTTGHRYGATRSVPVACCILNSVLTS</sequence>
<evidence type="ECO:0000313" key="1">
    <source>
        <dbReference type="EMBL" id="GBO18576.1"/>
    </source>
</evidence>
<organism evidence="1 2">
    <name type="scientific">Araneus ventricosus</name>
    <name type="common">Orbweaver spider</name>
    <name type="synonym">Epeira ventricosa</name>
    <dbReference type="NCBI Taxonomy" id="182803"/>
    <lineage>
        <taxon>Eukaryota</taxon>
        <taxon>Metazoa</taxon>
        <taxon>Ecdysozoa</taxon>
        <taxon>Arthropoda</taxon>
        <taxon>Chelicerata</taxon>
        <taxon>Arachnida</taxon>
        <taxon>Araneae</taxon>
        <taxon>Araneomorphae</taxon>
        <taxon>Entelegynae</taxon>
        <taxon>Araneoidea</taxon>
        <taxon>Araneidae</taxon>
        <taxon>Araneus</taxon>
    </lineage>
</organism>
<accession>A0A4Y2V3F2</accession>
<keyword evidence="2" id="KW-1185">Reference proteome</keyword>
<dbReference type="EMBL" id="BGPR01042178">
    <property type="protein sequence ID" value="GBO18576.1"/>
    <property type="molecule type" value="Genomic_DNA"/>
</dbReference>
<gene>
    <name evidence="1" type="ORF">AVEN_119416_1</name>
</gene>
<proteinExistence type="predicted"/>